<dbReference type="Gene3D" id="3.20.20.480">
    <property type="entry name" value="Trimethylamine methyltransferase-like"/>
    <property type="match status" value="1"/>
</dbReference>
<dbReference type="GO" id="GO:0032259">
    <property type="term" value="P:methylation"/>
    <property type="evidence" value="ECO:0007669"/>
    <property type="project" value="UniProtKB-KW"/>
</dbReference>
<dbReference type="Proteomes" id="UP000536262">
    <property type="component" value="Unassembled WGS sequence"/>
</dbReference>
<dbReference type="RefSeq" id="WP_184700919.1">
    <property type="nucleotide sequence ID" value="NZ_BAABEG010000002.1"/>
</dbReference>
<dbReference type="GO" id="GO:0015948">
    <property type="term" value="P:methanogenesis"/>
    <property type="evidence" value="ECO:0007669"/>
    <property type="project" value="UniProtKB-UniRule"/>
</dbReference>
<comment type="similarity">
    <text evidence="1 4">Belongs to the trimethylamine methyltransferase family.</text>
</comment>
<evidence type="ECO:0000313" key="7">
    <source>
        <dbReference type="Proteomes" id="UP000536262"/>
    </source>
</evidence>
<evidence type="ECO:0000313" key="6">
    <source>
        <dbReference type="EMBL" id="MBB6356493.1"/>
    </source>
</evidence>
<comment type="caution">
    <text evidence="6">The sequence shown here is derived from an EMBL/GenBank/DDBJ whole genome shotgun (WGS) entry which is preliminary data.</text>
</comment>
<keyword evidence="2 6" id="KW-0489">Methyltransferase</keyword>
<name>A0A7X0FB66_9HYPH</name>
<accession>A0A7X0FB66</accession>
<feature type="region of interest" description="Disordered" evidence="5">
    <location>
        <begin position="1"/>
        <end position="24"/>
    </location>
</feature>
<organism evidence="6 7">
    <name type="scientific">Aminobacter aganoensis</name>
    <dbReference type="NCBI Taxonomy" id="83264"/>
    <lineage>
        <taxon>Bacteria</taxon>
        <taxon>Pseudomonadati</taxon>
        <taxon>Pseudomonadota</taxon>
        <taxon>Alphaproteobacteria</taxon>
        <taxon>Hyphomicrobiales</taxon>
        <taxon>Phyllobacteriaceae</taxon>
        <taxon>Aminobacter</taxon>
    </lineage>
</organism>
<protein>
    <recommendedName>
        <fullName evidence="4">Methyltransferase</fullName>
        <ecNumber evidence="4">2.1.1.-</ecNumber>
    </recommendedName>
</protein>
<dbReference type="InterPro" id="IPR010426">
    <property type="entry name" value="MTTB_MeTrfase"/>
</dbReference>
<keyword evidence="3 4" id="KW-0808">Transferase</keyword>
<dbReference type="EC" id="2.1.1.-" evidence="4"/>
<dbReference type="PIRSF" id="PIRSF037567">
    <property type="entry name" value="MTTB_MeTrfase"/>
    <property type="match status" value="1"/>
</dbReference>
<dbReference type="GO" id="GO:0008168">
    <property type="term" value="F:methyltransferase activity"/>
    <property type="evidence" value="ECO:0007669"/>
    <property type="project" value="UniProtKB-KW"/>
</dbReference>
<proteinExistence type="inferred from homology"/>
<evidence type="ECO:0000256" key="3">
    <source>
        <dbReference type="ARBA" id="ARBA00022679"/>
    </source>
</evidence>
<dbReference type="Pfam" id="PF06253">
    <property type="entry name" value="MTTB"/>
    <property type="match status" value="1"/>
</dbReference>
<reference evidence="6 7" key="1">
    <citation type="submission" date="2020-08" db="EMBL/GenBank/DDBJ databases">
        <title>Genomic Encyclopedia of Type Strains, Phase IV (KMG-IV): sequencing the most valuable type-strain genomes for metagenomic binning, comparative biology and taxonomic classification.</title>
        <authorList>
            <person name="Goeker M."/>
        </authorList>
    </citation>
    <scope>NUCLEOTIDE SEQUENCE [LARGE SCALE GENOMIC DNA]</scope>
    <source>
        <strain evidence="6 7">DSM 7051</strain>
    </source>
</reference>
<dbReference type="InterPro" id="IPR038601">
    <property type="entry name" value="MttB-like_sf"/>
</dbReference>
<sequence>MDSPTSRRGGAANRREALARRGNVQRPALQNELPAYSILNDERSERVLELAFTILEKIGIEFRHPEAPRIWRGVGADVDGARVRIKRDLLLKLIETVPSEITLNARNPERTVTLGGPRTAFSGSYGAPHVLDFDNVRKSSTLEHLRNFAKLAHQAKTIQINGGVLAEPQDVDVRLRHLYLVGEPLLLSDKPYMGAVTSRTAANDTVKLSQLVFGEEFVDTNTVVGSLVNCNTPLVWDETMVNALEIYSRANQAVICTPFIMGGASSPVSTVGACAMIIAEALTGMAYSQIIRKGAPAIFGCVAQTISMKSGAPLQGSPEPVLMNLIVGQIVRKLGLVWRASGLWSTAKVPDMQAGYESIMSTWGYMLAQANWIIHSAGMVEGGLAISYSKFVQDVEQIDILYEIFKQPKFDDLDEVLETLIKVGPGGHFLGEAHTRKNAFYIPELSDANSYEQWRDEGRRDAHQVGLDRARKQLDEYQAPPIDDGLRDSIGDFMARRSREILSGDFEQ</sequence>
<evidence type="ECO:0000256" key="4">
    <source>
        <dbReference type="PIRNR" id="PIRNR037567"/>
    </source>
</evidence>
<dbReference type="AlphaFoldDB" id="A0A7X0FB66"/>
<evidence type="ECO:0000256" key="1">
    <source>
        <dbReference type="ARBA" id="ARBA00007137"/>
    </source>
</evidence>
<keyword evidence="7" id="KW-1185">Reference proteome</keyword>
<evidence type="ECO:0000256" key="5">
    <source>
        <dbReference type="SAM" id="MobiDB-lite"/>
    </source>
</evidence>
<gene>
    <name evidence="6" type="ORF">GGR00_004305</name>
</gene>
<evidence type="ECO:0000256" key="2">
    <source>
        <dbReference type="ARBA" id="ARBA00022603"/>
    </source>
</evidence>
<dbReference type="EMBL" id="JACHOU010000014">
    <property type="protein sequence ID" value="MBB6356493.1"/>
    <property type="molecule type" value="Genomic_DNA"/>
</dbReference>